<feature type="domain" description="Subtilisin-like protease fibronectin type-III" evidence="8">
    <location>
        <begin position="417"/>
        <end position="515"/>
    </location>
</feature>
<dbReference type="InterPro" id="IPR000209">
    <property type="entry name" value="Peptidase_S8/S53_dom"/>
</dbReference>
<reference evidence="9 10" key="1">
    <citation type="submission" date="2019-09" db="EMBL/GenBank/DDBJ databases">
        <title>A chromosome-level genome assembly of the Chinese tupelo Nyssa sinensis.</title>
        <authorList>
            <person name="Yang X."/>
            <person name="Kang M."/>
            <person name="Yang Y."/>
            <person name="Xiong H."/>
            <person name="Wang M."/>
            <person name="Zhang Z."/>
            <person name="Wang Z."/>
            <person name="Wu H."/>
            <person name="Ma T."/>
            <person name="Liu J."/>
            <person name="Xi Z."/>
        </authorList>
    </citation>
    <scope>NUCLEOTIDE SEQUENCE [LARGE SCALE GENOMIC DNA]</scope>
    <source>
        <strain evidence="9">J267</strain>
        <tissue evidence="9">Leaf</tissue>
    </source>
</reference>
<dbReference type="PROSITE" id="PS51892">
    <property type="entry name" value="SUBTILASE"/>
    <property type="match status" value="1"/>
</dbReference>
<organism evidence="9 10">
    <name type="scientific">Nyssa sinensis</name>
    <dbReference type="NCBI Taxonomy" id="561372"/>
    <lineage>
        <taxon>Eukaryota</taxon>
        <taxon>Viridiplantae</taxon>
        <taxon>Streptophyta</taxon>
        <taxon>Embryophyta</taxon>
        <taxon>Tracheophyta</taxon>
        <taxon>Spermatophyta</taxon>
        <taxon>Magnoliopsida</taxon>
        <taxon>eudicotyledons</taxon>
        <taxon>Gunneridae</taxon>
        <taxon>Pentapetalae</taxon>
        <taxon>asterids</taxon>
        <taxon>Cornales</taxon>
        <taxon>Nyssaceae</taxon>
        <taxon>Nyssa</taxon>
    </lineage>
</organism>
<evidence type="ECO:0000259" key="7">
    <source>
        <dbReference type="Pfam" id="PF00082"/>
    </source>
</evidence>
<sequence>MANLMGFGLGTARGGVPLARIAVYKVCWSDGCPDADILKAFDDAIAEGVDIISLSVVGQQATDFFRDVFAIGAFHAMKNGILTSHAAGNTGPTTGTILSVSPWSLSVAASTIDRKFFTKVLLGNNMTYTGVSINTFGLHQMFPLIYAGDAPNTRAGFKGSQSRLCINNSLDETLVKGKIILCGVPTTGEQERLAGAVGSIQGDGYTDVAFSQPLPASLMGVNEGNNIYNYIRSTSNPTAIIMRSTEGKDEFAPYVASISSRGPNPITRDILKPDIAAPGIDILAAWSPLSSVSGSTEDNRTTTYNIISGTSMACPHVTGAAAYIKSYHPTWSPSAIKSALMTTAYSMSPKNNSDAEFAYGAGHINPIKAVNPGLIYDANEVDYVNFLCGQGYRGKFLKLVTGDNSICSESTKTTAWDLNYPSFAFYTPPLKSFTTIFHRTVTNVGTPVSIYKANVTAPTGLKILVEPSILTFKSLGQRLSFAVTVEGRIQGANTRISASLVWYDGVYQVRSPIVVYS</sequence>
<dbReference type="EMBL" id="CM018034">
    <property type="protein sequence ID" value="KAA8544122.1"/>
    <property type="molecule type" value="Genomic_DNA"/>
</dbReference>
<evidence type="ECO:0000313" key="10">
    <source>
        <dbReference type="Proteomes" id="UP000325577"/>
    </source>
</evidence>
<evidence type="ECO:0000256" key="6">
    <source>
        <dbReference type="PROSITE-ProRule" id="PRU01240"/>
    </source>
</evidence>
<dbReference type="AlphaFoldDB" id="A0A5J5BQX8"/>
<dbReference type="GO" id="GO:0006508">
    <property type="term" value="P:proteolysis"/>
    <property type="evidence" value="ECO:0007669"/>
    <property type="project" value="UniProtKB-KW"/>
</dbReference>
<protein>
    <recommendedName>
        <fullName evidence="11">Subtilisin-like protease fibronectin type-III domain-containing protein</fullName>
    </recommendedName>
</protein>
<evidence type="ECO:0000256" key="5">
    <source>
        <dbReference type="ARBA" id="ARBA00022825"/>
    </source>
</evidence>
<dbReference type="Proteomes" id="UP000325577">
    <property type="component" value="Linkage Group LG11"/>
</dbReference>
<evidence type="ECO:0008006" key="11">
    <source>
        <dbReference type="Google" id="ProtNLM"/>
    </source>
</evidence>
<dbReference type="InterPro" id="IPR036852">
    <property type="entry name" value="Peptidase_S8/S53_dom_sf"/>
</dbReference>
<name>A0A5J5BQX8_9ASTE</name>
<dbReference type="SUPFAM" id="SSF52743">
    <property type="entry name" value="Subtilisin-like"/>
    <property type="match status" value="1"/>
</dbReference>
<dbReference type="OrthoDB" id="206201at2759"/>
<dbReference type="InterPro" id="IPR045051">
    <property type="entry name" value="SBT"/>
</dbReference>
<comment type="similarity">
    <text evidence="1 6">Belongs to the peptidase S8 family.</text>
</comment>
<evidence type="ECO:0000313" key="9">
    <source>
        <dbReference type="EMBL" id="KAA8544122.1"/>
    </source>
</evidence>
<dbReference type="PROSITE" id="PS00138">
    <property type="entry name" value="SUBTILASE_SER"/>
    <property type="match status" value="1"/>
</dbReference>
<dbReference type="InterPro" id="IPR023828">
    <property type="entry name" value="Peptidase_S8_Ser-AS"/>
</dbReference>
<dbReference type="Gene3D" id="3.40.50.200">
    <property type="entry name" value="Peptidase S8/S53 domain"/>
    <property type="match status" value="1"/>
</dbReference>
<keyword evidence="4" id="KW-0378">Hydrolase</keyword>
<keyword evidence="5" id="KW-0720">Serine protease</keyword>
<evidence type="ECO:0000256" key="2">
    <source>
        <dbReference type="ARBA" id="ARBA00022670"/>
    </source>
</evidence>
<evidence type="ECO:0000256" key="4">
    <source>
        <dbReference type="ARBA" id="ARBA00022801"/>
    </source>
</evidence>
<dbReference type="Pfam" id="PF00082">
    <property type="entry name" value="Peptidase_S8"/>
    <property type="match status" value="1"/>
</dbReference>
<dbReference type="Gene3D" id="2.60.40.2310">
    <property type="match status" value="1"/>
</dbReference>
<accession>A0A5J5BQX8</accession>
<dbReference type="CDD" id="cd02120">
    <property type="entry name" value="PA_subtilisin_like"/>
    <property type="match status" value="1"/>
</dbReference>
<comment type="caution">
    <text evidence="6">Lacks conserved residue(s) required for the propagation of feature annotation.</text>
</comment>
<dbReference type="GO" id="GO:0004252">
    <property type="term" value="F:serine-type endopeptidase activity"/>
    <property type="evidence" value="ECO:0007669"/>
    <property type="project" value="InterPro"/>
</dbReference>
<keyword evidence="3" id="KW-0732">Signal</keyword>
<keyword evidence="10" id="KW-1185">Reference proteome</keyword>
<dbReference type="PANTHER" id="PTHR10795">
    <property type="entry name" value="PROPROTEIN CONVERTASE SUBTILISIN/KEXIN"/>
    <property type="match status" value="1"/>
</dbReference>
<feature type="domain" description="Peptidase S8/S53" evidence="7">
    <location>
        <begin position="12"/>
        <end position="362"/>
    </location>
</feature>
<dbReference type="Gene3D" id="3.50.30.30">
    <property type="match status" value="1"/>
</dbReference>
<evidence type="ECO:0000259" key="8">
    <source>
        <dbReference type="Pfam" id="PF17766"/>
    </source>
</evidence>
<gene>
    <name evidence="9" type="ORF">F0562_022134</name>
</gene>
<dbReference type="Pfam" id="PF17766">
    <property type="entry name" value="fn3_6"/>
    <property type="match status" value="1"/>
</dbReference>
<evidence type="ECO:0000256" key="1">
    <source>
        <dbReference type="ARBA" id="ARBA00011073"/>
    </source>
</evidence>
<keyword evidence="2" id="KW-0645">Protease</keyword>
<dbReference type="InterPro" id="IPR041469">
    <property type="entry name" value="Subtilisin-like_FN3"/>
</dbReference>
<proteinExistence type="inferred from homology"/>
<evidence type="ECO:0000256" key="3">
    <source>
        <dbReference type="ARBA" id="ARBA00022729"/>
    </source>
</evidence>